<reference evidence="1" key="1">
    <citation type="submission" date="2019-04" db="EMBL/GenBank/DDBJ databases">
        <title>Microbes associate with the intestines of laboratory mice.</title>
        <authorList>
            <person name="Navarre W."/>
            <person name="Wong E."/>
            <person name="Huang K."/>
            <person name="Tropini C."/>
            <person name="Ng K."/>
            <person name="Yu B."/>
        </authorList>
    </citation>
    <scope>NUCLEOTIDE SEQUENCE</scope>
    <source>
        <strain evidence="1">NM09_H32</strain>
    </source>
</reference>
<evidence type="ECO:0000313" key="1">
    <source>
        <dbReference type="EMBL" id="TGY65459.1"/>
    </source>
</evidence>
<comment type="caution">
    <text evidence="1">The sequence shown here is derived from an EMBL/GenBank/DDBJ whole genome shotgun (WGS) entry which is preliminary data.</text>
</comment>
<evidence type="ECO:0000313" key="2">
    <source>
        <dbReference type="Proteomes" id="UP000308836"/>
    </source>
</evidence>
<sequence>MTNTNDFSRGSVSRHIVALAGPMILAQFINLLYNMVDRIYIGRLGRHATEAMSALGVCLPAITIGIAFANLVGMGGSPLVSIARGKKDLDLARRILANALVYLVFLSVLLMGGGLLFCKPLLIGFGASSSTIAYAQTYLSIYLLGTPFVLIALGMNAFINAQGFAKTGMMTVVIGAILNIVLDPILIFGCGLGVAGAAIATIVSQAVSMAWTLRFLTSSRSIVRLEWNRLSVDFSIVGQITSLGLAGFMMSMTNSIVTIVCNNVLLRWGGDLYIAVMTVINSLRELASLPGQGFANASQPVLGFNYGAGCYRRVLQGIRSVTLFTLGSMFVFWLLIVVGAHGLFRIFTDDPQVLAHGVRASRLYFFGFFMMAFQMSGQSVAIGLGKSKQAIFFSIFRKVIVVVPLTFLLPFWLGVDGVFVAEAISNFAGGIACYGTMLATIGRELQKKEKNRTI</sequence>
<proteinExistence type="predicted"/>
<protein>
    <submittedName>
        <fullName evidence="1">MATE family efflux transporter</fullName>
    </submittedName>
</protein>
<accession>A0AC61R7A6</accession>
<dbReference type="Proteomes" id="UP000308836">
    <property type="component" value="Unassembled WGS sequence"/>
</dbReference>
<name>A0AC61R7A6_9FIRM</name>
<keyword evidence="2" id="KW-1185">Reference proteome</keyword>
<organism evidence="1 2">
    <name type="scientific">Dubosiella muris</name>
    <dbReference type="NCBI Taxonomy" id="3038133"/>
    <lineage>
        <taxon>Bacteria</taxon>
        <taxon>Bacillati</taxon>
        <taxon>Bacillota</taxon>
        <taxon>Erysipelotrichia</taxon>
        <taxon>Erysipelotrichales</taxon>
        <taxon>Erysipelotrichaceae</taxon>
        <taxon>Dubosiella</taxon>
    </lineage>
</organism>
<dbReference type="EMBL" id="SRYG01000017">
    <property type="protein sequence ID" value="TGY65459.1"/>
    <property type="molecule type" value="Genomic_DNA"/>
</dbReference>
<gene>
    <name evidence="1" type="ORF">E5336_08560</name>
</gene>